<comment type="caution">
    <text evidence="2">The sequence shown here is derived from an EMBL/GenBank/DDBJ whole genome shotgun (WGS) entry which is preliminary data.</text>
</comment>
<dbReference type="PANTHER" id="PTHR40076">
    <property type="entry name" value="MEMBRANE PROTEIN-RELATED"/>
    <property type="match status" value="1"/>
</dbReference>
<name>I7LII9_9CLOT</name>
<dbReference type="EMBL" id="CAKP01000046">
    <property type="protein sequence ID" value="CCJ33007.1"/>
    <property type="molecule type" value="Genomic_DNA"/>
</dbReference>
<dbReference type="AlphaFoldDB" id="I7LII9"/>
<keyword evidence="3" id="KW-1185">Reference proteome</keyword>
<dbReference type="InterPro" id="IPR010380">
    <property type="entry name" value="DUF975"/>
</dbReference>
<keyword evidence="1" id="KW-0812">Transmembrane</keyword>
<protein>
    <recommendedName>
        <fullName evidence="4">Integral membrane protein</fullName>
    </recommendedName>
</protein>
<feature type="transmembrane region" description="Helical" evidence="1">
    <location>
        <begin position="26"/>
        <end position="46"/>
    </location>
</feature>
<dbReference type="STRING" id="857293.CAAU_0923"/>
<keyword evidence="1" id="KW-1133">Transmembrane helix</keyword>
<organism evidence="2 3">
    <name type="scientific">Caloramator australicus RC3</name>
    <dbReference type="NCBI Taxonomy" id="857293"/>
    <lineage>
        <taxon>Bacteria</taxon>
        <taxon>Bacillati</taxon>
        <taxon>Bacillota</taxon>
        <taxon>Clostridia</taxon>
        <taxon>Eubacteriales</taxon>
        <taxon>Clostridiaceae</taxon>
        <taxon>Caloramator</taxon>
    </lineage>
</organism>
<gene>
    <name evidence="2" type="ORF">CAAU_0923</name>
</gene>
<accession>I7LII9</accession>
<dbReference type="Pfam" id="PF06161">
    <property type="entry name" value="DUF975"/>
    <property type="match status" value="1"/>
</dbReference>
<reference evidence="2 3" key="1">
    <citation type="journal article" date="2011" name="J. Bacteriol.">
        <title>Draft genome sequence of Caloramator australicus strain RC3T, a thermoanaerobe from the Great Artesian Basin of Australia.</title>
        <authorList>
            <person name="Ogg C.D."/>
            <person name="Patel B.K.C."/>
        </authorList>
    </citation>
    <scope>NUCLEOTIDE SEQUENCE [LARGE SCALE GENOMIC DNA]</scope>
    <source>
        <strain evidence="2 3">RC3</strain>
    </source>
</reference>
<proteinExistence type="predicted"/>
<feature type="transmembrane region" description="Helical" evidence="1">
    <location>
        <begin position="94"/>
        <end position="118"/>
    </location>
</feature>
<evidence type="ECO:0000313" key="3">
    <source>
        <dbReference type="Proteomes" id="UP000007652"/>
    </source>
</evidence>
<dbReference type="OrthoDB" id="9784844at2"/>
<dbReference type="PANTHER" id="PTHR40076:SF1">
    <property type="entry name" value="MEMBRANE PROTEIN"/>
    <property type="match status" value="1"/>
</dbReference>
<dbReference type="Proteomes" id="UP000007652">
    <property type="component" value="Unassembled WGS sequence"/>
</dbReference>
<feature type="transmembrane region" description="Helical" evidence="1">
    <location>
        <begin position="52"/>
        <end position="73"/>
    </location>
</feature>
<evidence type="ECO:0008006" key="4">
    <source>
        <dbReference type="Google" id="ProtNLM"/>
    </source>
</evidence>
<dbReference type="eggNOG" id="COG5523">
    <property type="taxonomic scope" value="Bacteria"/>
</dbReference>
<sequence>MVVNQALIKSNSELKAAAREQLKGNWGVAILICVIAGLIGSIIGFIPYVGPLLGIIISGPLALGLAISFLKLARREPLKLENLFDGFKNFKTAFLTQLLIAILIFLWTLLFIIPGIIAGFNYSMAFYIISDNPEIGAMEAIRKSKEMMRGFRWKLFCLNLSFIGWVLLCVLTLGIGFLWLQPYMNASFANFYQNLKEVYADQKENNIPQE</sequence>
<keyword evidence="1" id="KW-0472">Membrane</keyword>
<evidence type="ECO:0000313" key="2">
    <source>
        <dbReference type="EMBL" id="CCJ33007.1"/>
    </source>
</evidence>
<evidence type="ECO:0000256" key="1">
    <source>
        <dbReference type="SAM" id="Phobius"/>
    </source>
</evidence>
<dbReference type="RefSeq" id="WP_008908281.1">
    <property type="nucleotide sequence ID" value="NZ_CAKP01000046.1"/>
</dbReference>
<feature type="transmembrane region" description="Helical" evidence="1">
    <location>
        <begin position="153"/>
        <end position="180"/>
    </location>
</feature>